<gene>
    <name evidence="2" type="ORF">SAMD00023353_9600050</name>
</gene>
<dbReference type="AlphaFoldDB" id="A0A1S8AAZ1"/>
<feature type="compositionally biased region" description="Basic and acidic residues" evidence="1">
    <location>
        <begin position="1"/>
        <end position="26"/>
    </location>
</feature>
<protein>
    <submittedName>
        <fullName evidence="2">Uncharacterized protein</fullName>
    </submittedName>
</protein>
<evidence type="ECO:0000313" key="3">
    <source>
        <dbReference type="Proteomes" id="UP000054516"/>
    </source>
</evidence>
<feature type="region of interest" description="Disordered" evidence="1">
    <location>
        <begin position="1"/>
        <end position="70"/>
    </location>
</feature>
<feature type="compositionally biased region" description="Polar residues" evidence="1">
    <location>
        <begin position="87"/>
        <end position="98"/>
    </location>
</feature>
<sequence>MHDTAEGEPAAKRQRLEPTLDSKSLPDRIGPAESQSLVAKTSIRLEVSTPHPNLNLQMQNDSATAYPGNELNSSRSLQAVESILEPSRSSAAQAGSLSNDERPLEDISRAGEGSPPHDDALDSFFDAALFEDDVDMGCEDSGMKVCFGVVSSGSLELY</sequence>
<reference evidence="2" key="1">
    <citation type="submission" date="2016-03" db="EMBL/GenBank/DDBJ databases">
        <title>Draft genome sequence of Rosellinia necatrix.</title>
        <authorList>
            <person name="Kanematsu S."/>
        </authorList>
    </citation>
    <scope>NUCLEOTIDE SEQUENCE [LARGE SCALE GENOMIC DNA]</scope>
    <source>
        <strain evidence="2">W97</strain>
    </source>
</reference>
<dbReference type="EMBL" id="DF977541">
    <property type="protein sequence ID" value="GAW27261.1"/>
    <property type="molecule type" value="Genomic_DNA"/>
</dbReference>
<name>A0A1S8AAZ1_ROSNE</name>
<organism evidence="2">
    <name type="scientific">Rosellinia necatrix</name>
    <name type="common">White root-rot fungus</name>
    <dbReference type="NCBI Taxonomy" id="77044"/>
    <lineage>
        <taxon>Eukaryota</taxon>
        <taxon>Fungi</taxon>
        <taxon>Dikarya</taxon>
        <taxon>Ascomycota</taxon>
        <taxon>Pezizomycotina</taxon>
        <taxon>Sordariomycetes</taxon>
        <taxon>Xylariomycetidae</taxon>
        <taxon>Xylariales</taxon>
        <taxon>Xylariaceae</taxon>
        <taxon>Rosellinia</taxon>
    </lineage>
</organism>
<proteinExistence type="predicted"/>
<keyword evidence="3" id="KW-1185">Reference proteome</keyword>
<evidence type="ECO:0000256" key="1">
    <source>
        <dbReference type="SAM" id="MobiDB-lite"/>
    </source>
</evidence>
<feature type="region of interest" description="Disordered" evidence="1">
    <location>
        <begin position="82"/>
        <end position="120"/>
    </location>
</feature>
<evidence type="ECO:0000313" key="2">
    <source>
        <dbReference type="EMBL" id="GAW27261.1"/>
    </source>
</evidence>
<dbReference type="Proteomes" id="UP000054516">
    <property type="component" value="Unassembled WGS sequence"/>
</dbReference>
<accession>A0A1S8AAZ1</accession>
<feature type="compositionally biased region" description="Polar residues" evidence="1">
    <location>
        <begin position="50"/>
        <end position="63"/>
    </location>
</feature>
<feature type="compositionally biased region" description="Basic and acidic residues" evidence="1">
    <location>
        <begin position="99"/>
        <end position="120"/>
    </location>
</feature>